<protein>
    <submittedName>
        <fullName evidence="1">Uncharacterized protein</fullName>
    </submittedName>
</protein>
<proteinExistence type="predicted"/>
<reference evidence="1" key="1">
    <citation type="submission" date="2021-05" db="EMBL/GenBank/DDBJ databases">
        <authorList>
            <person name="Pan Q."/>
            <person name="Jouanno E."/>
            <person name="Zahm M."/>
            <person name="Klopp C."/>
            <person name="Cabau C."/>
            <person name="Louis A."/>
            <person name="Berthelot C."/>
            <person name="Parey E."/>
            <person name="Roest Crollius H."/>
            <person name="Montfort J."/>
            <person name="Robinson-Rechavi M."/>
            <person name="Bouchez O."/>
            <person name="Lampietro C."/>
            <person name="Lopez Roques C."/>
            <person name="Donnadieu C."/>
            <person name="Postlethwait J."/>
            <person name="Bobe J."/>
            <person name="Dillon D."/>
            <person name="Chandos A."/>
            <person name="von Hippel F."/>
            <person name="Guiguen Y."/>
        </authorList>
    </citation>
    <scope>NUCLEOTIDE SEQUENCE</scope>
    <source>
        <strain evidence="1">YG-Jan2019</strain>
    </source>
</reference>
<evidence type="ECO:0000313" key="2">
    <source>
        <dbReference type="Proteomes" id="UP001157502"/>
    </source>
</evidence>
<organism evidence="1 2">
    <name type="scientific">Dallia pectoralis</name>
    <name type="common">Alaska blackfish</name>
    <dbReference type="NCBI Taxonomy" id="75939"/>
    <lineage>
        <taxon>Eukaryota</taxon>
        <taxon>Metazoa</taxon>
        <taxon>Chordata</taxon>
        <taxon>Craniata</taxon>
        <taxon>Vertebrata</taxon>
        <taxon>Euteleostomi</taxon>
        <taxon>Actinopterygii</taxon>
        <taxon>Neopterygii</taxon>
        <taxon>Teleostei</taxon>
        <taxon>Protacanthopterygii</taxon>
        <taxon>Esociformes</taxon>
        <taxon>Umbridae</taxon>
        <taxon>Dallia</taxon>
    </lineage>
</organism>
<accession>A0ACC2F833</accession>
<keyword evidence="2" id="KW-1185">Reference proteome</keyword>
<evidence type="ECO:0000313" key="1">
    <source>
        <dbReference type="EMBL" id="KAJ7987508.1"/>
    </source>
</evidence>
<comment type="caution">
    <text evidence="1">The sequence shown here is derived from an EMBL/GenBank/DDBJ whole genome shotgun (WGS) entry which is preliminary data.</text>
</comment>
<sequence length="86" mass="10072">MLHGEPTTDYLYCQHHMPEPVPCDMEVNREPQGIQSPGIFLQRCWKQEAQEETGYPCVINSQMFSTQTDMENTRTRSRMYGWTGEL</sequence>
<dbReference type="EMBL" id="CM055759">
    <property type="protein sequence ID" value="KAJ7987508.1"/>
    <property type="molecule type" value="Genomic_DNA"/>
</dbReference>
<name>A0ACC2F833_DALPE</name>
<gene>
    <name evidence="1" type="ORF">DPEC_G00327220</name>
</gene>
<dbReference type="Proteomes" id="UP001157502">
    <property type="component" value="Chromosome 32"/>
</dbReference>